<accession>A0A7G1PAF7</accession>
<name>A0A7G1PAF7_9ACTN</name>
<evidence type="ECO:0000313" key="2">
    <source>
        <dbReference type="Proteomes" id="UP000516444"/>
    </source>
</evidence>
<reference evidence="1 2" key="1">
    <citation type="journal article" date="2014" name="Int. J. Syst. Evol. Microbiol.">
        <title>Complete genome sequence of Corynebacterium casei LMG S-19264T (=DSM 44701T), isolated from a smear-ripened cheese.</title>
        <authorList>
            <consortium name="US DOE Joint Genome Institute (JGI-PGF)"/>
            <person name="Walter F."/>
            <person name="Albersmeier A."/>
            <person name="Kalinowski J."/>
            <person name="Ruckert C."/>
        </authorList>
    </citation>
    <scope>NUCLEOTIDE SEQUENCE [LARGE SCALE GENOMIC DNA]</scope>
    <source>
        <strain evidence="1 2">JCM 4677</strain>
    </source>
</reference>
<gene>
    <name evidence="1" type="ORF">GCM10017557_57930</name>
</gene>
<evidence type="ECO:0000313" key="1">
    <source>
        <dbReference type="EMBL" id="BCL30934.1"/>
    </source>
</evidence>
<dbReference type="KEGG" id="sgm:GCM10017557_57930"/>
<organism evidence="1 2">
    <name type="scientific">Streptomyces aurantiacus</name>
    <dbReference type="NCBI Taxonomy" id="47760"/>
    <lineage>
        <taxon>Bacteria</taxon>
        <taxon>Bacillati</taxon>
        <taxon>Actinomycetota</taxon>
        <taxon>Actinomycetes</taxon>
        <taxon>Kitasatosporales</taxon>
        <taxon>Streptomycetaceae</taxon>
        <taxon>Streptomyces</taxon>
        <taxon>Streptomyces aurantiacus group</taxon>
    </lineage>
</organism>
<proteinExistence type="predicted"/>
<sequence length="85" mass="8916">MPPKVSHGGACAERVPVTCVSSNHVPASATFPGFETAAGQTVTAHVSDSTITVELDGQVRVIRRTTDVPIRNVKANKPYEGSDVV</sequence>
<dbReference type="EMBL" id="AP023440">
    <property type="protein sequence ID" value="BCL30934.1"/>
    <property type="molecule type" value="Genomic_DNA"/>
</dbReference>
<keyword evidence="2" id="KW-1185">Reference proteome</keyword>
<dbReference type="Proteomes" id="UP000516444">
    <property type="component" value="Chromosome"/>
</dbReference>
<protein>
    <submittedName>
        <fullName evidence="1">Uncharacterized protein</fullName>
    </submittedName>
</protein>
<dbReference type="AlphaFoldDB" id="A0A7G1PAF7"/>